<dbReference type="Pfam" id="PF00067">
    <property type="entry name" value="p450"/>
    <property type="match status" value="1"/>
</dbReference>
<dbReference type="PRINTS" id="PR00359">
    <property type="entry name" value="BP450"/>
</dbReference>
<dbReference type="PROSITE" id="PS00086">
    <property type="entry name" value="CYTOCHROME_P450"/>
    <property type="match status" value="1"/>
</dbReference>
<dbReference type="PRINTS" id="PR00385">
    <property type="entry name" value="P450"/>
</dbReference>
<reference evidence="4" key="1">
    <citation type="journal article" date="2019" name="Int. J. Syst. Evol. Microbiol.">
        <title>The Global Catalogue of Microorganisms (GCM) 10K type strain sequencing project: providing services to taxonomists for standard genome sequencing and annotation.</title>
        <authorList>
            <consortium name="The Broad Institute Genomics Platform"/>
            <consortium name="The Broad Institute Genome Sequencing Center for Infectious Disease"/>
            <person name="Wu L."/>
            <person name="Ma J."/>
        </authorList>
    </citation>
    <scope>NUCLEOTIDE SEQUENCE [LARGE SCALE GENOMIC DNA]</scope>
    <source>
        <strain evidence="4">JCM 13006</strain>
    </source>
</reference>
<dbReference type="InterPro" id="IPR036396">
    <property type="entry name" value="Cyt_P450_sf"/>
</dbReference>
<keyword evidence="2" id="KW-0349">Heme</keyword>
<proteinExistence type="inferred from homology"/>
<dbReference type="InterPro" id="IPR017972">
    <property type="entry name" value="Cyt_P450_CS"/>
</dbReference>
<dbReference type="InterPro" id="IPR002397">
    <property type="entry name" value="Cyt_P450_B"/>
</dbReference>
<keyword evidence="4" id="KW-1185">Reference proteome</keyword>
<organism evidence="3 4">
    <name type="scientific">Kitasatospora terrestris</name>
    <dbReference type="NCBI Taxonomy" id="258051"/>
    <lineage>
        <taxon>Bacteria</taxon>
        <taxon>Bacillati</taxon>
        <taxon>Actinomycetota</taxon>
        <taxon>Actinomycetes</taxon>
        <taxon>Kitasatosporales</taxon>
        <taxon>Streptomycetaceae</taxon>
        <taxon>Kitasatospora</taxon>
    </lineage>
</organism>
<dbReference type="CDD" id="cd11031">
    <property type="entry name" value="Cyp158A-like"/>
    <property type="match status" value="1"/>
</dbReference>
<evidence type="ECO:0000256" key="2">
    <source>
        <dbReference type="RuleBase" id="RU000461"/>
    </source>
</evidence>
<sequence length="396" mass="42649">MTTADTPPLVPLHCLRHAEPGPPRLVALPTGTPAWLVTRHADVRQVLADPRINRSSLYAAGAPPVTVTPNILDDPDSLLNSDGPEHQRIRRTVQRAFTPRAIERWRPWVSGVVDTLVEELVAAGPPVDAVANFTRPLPVAVISRLMDLDGLDLERLAHWSDHALSVTAYSAEEIATAMREFGEFGYQLLTERRKSPGEDLVSSLVQAADQTGGVSEQQLTALVCGLVVAGHETTMTSLGNALVYLLDRDRAAWRRIGADPEAAAAATEQILRRIPLGDRDALPGMLRRAVEDVEVGGVLIPAGAVVAADTTAGNHDPLVYPAEETDLFGPLAGPSLTFGAGPHHCLGAWLARMELELGLHKLARRVPGMRLSAPVDSIEWRQGLLTRSPLSLGLSW</sequence>
<accession>A0ABP9ER64</accession>
<dbReference type="Proteomes" id="UP001501752">
    <property type="component" value="Unassembled WGS sequence"/>
</dbReference>
<dbReference type="PANTHER" id="PTHR46696">
    <property type="entry name" value="P450, PUTATIVE (EUROFUNG)-RELATED"/>
    <property type="match status" value="1"/>
</dbReference>
<keyword evidence="2" id="KW-0408">Iron</keyword>
<keyword evidence="2" id="KW-0479">Metal-binding</keyword>
<gene>
    <name evidence="3" type="ORF">GCM10023235_77020</name>
</gene>
<evidence type="ECO:0000256" key="1">
    <source>
        <dbReference type="ARBA" id="ARBA00010617"/>
    </source>
</evidence>
<evidence type="ECO:0000313" key="4">
    <source>
        <dbReference type="Proteomes" id="UP001501752"/>
    </source>
</evidence>
<dbReference type="EMBL" id="BAABIS010000001">
    <property type="protein sequence ID" value="GAA4884692.1"/>
    <property type="molecule type" value="Genomic_DNA"/>
</dbReference>
<protein>
    <submittedName>
        <fullName evidence="3">Cytochrome P450</fullName>
    </submittedName>
</protein>
<keyword evidence="2" id="KW-0503">Monooxygenase</keyword>
<dbReference type="SUPFAM" id="SSF48264">
    <property type="entry name" value="Cytochrome P450"/>
    <property type="match status" value="1"/>
</dbReference>
<comment type="caution">
    <text evidence="3">The sequence shown here is derived from an EMBL/GenBank/DDBJ whole genome shotgun (WGS) entry which is preliminary data.</text>
</comment>
<evidence type="ECO:0000313" key="3">
    <source>
        <dbReference type="EMBL" id="GAA4884692.1"/>
    </source>
</evidence>
<dbReference type="PANTHER" id="PTHR46696:SF1">
    <property type="entry name" value="CYTOCHROME P450 YJIB-RELATED"/>
    <property type="match status" value="1"/>
</dbReference>
<dbReference type="Gene3D" id="1.10.630.10">
    <property type="entry name" value="Cytochrome P450"/>
    <property type="match status" value="1"/>
</dbReference>
<comment type="similarity">
    <text evidence="1 2">Belongs to the cytochrome P450 family.</text>
</comment>
<keyword evidence="2" id="KW-0560">Oxidoreductase</keyword>
<name>A0ABP9ER64_9ACTN</name>
<dbReference type="InterPro" id="IPR001128">
    <property type="entry name" value="Cyt_P450"/>
</dbReference>
<dbReference type="RefSeq" id="WP_345701572.1">
    <property type="nucleotide sequence ID" value="NZ_BAABIS010000001.1"/>
</dbReference>